<comment type="subcellular location">
    <subcellularLocation>
        <location evidence="1">Cell membrane</location>
        <topology evidence="1">Multi-pass membrane protein</topology>
    </subcellularLocation>
</comment>
<dbReference type="InterPro" id="IPR001915">
    <property type="entry name" value="Peptidase_M48"/>
</dbReference>
<feature type="region of interest" description="Disordered" evidence="12">
    <location>
        <begin position="294"/>
        <end position="313"/>
    </location>
</feature>
<keyword evidence="7 11" id="KW-0862">Zinc</keyword>
<keyword evidence="8 13" id="KW-1133">Transmembrane helix</keyword>
<comment type="cofactor">
    <cofactor evidence="11">
        <name>Zn(2+)</name>
        <dbReference type="ChEBI" id="CHEBI:29105"/>
    </cofactor>
    <text evidence="11">Binds 1 zinc ion per subunit.</text>
</comment>
<gene>
    <name evidence="15" type="ORF">MPL3356_350092</name>
</gene>
<evidence type="ECO:0000256" key="9">
    <source>
        <dbReference type="ARBA" id="ARBA00023049"/>
    </source>
</evidence>
<dbReference type="Gene3D" id="3.30.2010.10">
    <property type="entry name" value="Metalloproteases ('zincins'), catalytic domain"/>
    <property type="match status" value="1"/>
</dbReference>
<feature type="domain" description="Peptidase M48" evidence="14">
    <location>
        <begin position="96"/>
        <end position="279"/>
    </location>
</feature>
<accession>A0A090DWI1</accession>
<proteinExistence type="inferred from homology"/>
<feature type="transmembrane region" description="Helical" evidence="13">
    <location>
        <begin position="21"/>
        <end position="40"/>
    </location>
</feature>
<dbReference type="GO" id="GO:0004222">
    <property type="term" value="F:metalloendopeptidase activity"/>
    <property type="evidence" value="ECO:0007669"/>
    <property type="project" value="InterPro"/>
</dbReference>
<evidence type="ECO:0000256" key="4">
    <source>
        <dbReference type="ARBA" id="ARBA00022692"/>
    </source>
</evidence>
<evidence type="ECO:0000259" key="14">
    <source>
        <dbReference type="Pfam" id="PF01435"/>
    </source>
</evidence>
<evidence type="ECO:0000256" key="12">
    <source>
        <dbReference type="SAM" id="MobiDB-lite"/>
    </source>
</evidence>
<sequence length="313" mass="34356">MGETMSEPTIKLRGLKHSSMPTWLGLVLGSWFGLIWGSLLSAPFGIGFGVAAASGLGGFLAVPLWGTIWGLIGLGRQREIAVRRHGIRLLADGDPLTQRVAALAAKLGLKTRPWVGVMPHNNAYAIGSNANNALVVVGQPLIDTLTEAEVDAVIGHELGHVANNDMRRMGLARSFQNSLVWYLGFSGTLQRWARWILTWLSEFFVLGLSRKREYWADAIGAALTGKEHMIAALEKLHQAPALSGFERDHARLMFRGFAKGSLWSTHPTLEQRRAALQREIYLKRIPVQQTKALPEAPTASTLPNPEDIAYAKR</sequence>
<dbReference type="PANTHER" id="PTHR43221">
    <property type="entry name" value="PROTEASE HTPX"/>
    <property type="match status" value="1"/>
</dbReference>
<evidence type="ECO:0000256" key="11">
    <source>
        <dbReference type="RuleBase" id="RU003983"/>
    </source>
</evidence>
<dbReference type="InterPro" id="IPR050083">
    <property type="entry name" value="HtpX_protease"/>
</dbReference>
<keyword evidence="10 13" id="KW-0472">Membrane</keyword>
<dbReference type="GO" id="GO:0005886">
    <property type="term" value="C:plasma membrane"/>
    <property type="evidence" value="ECO:0007669"/>
    <property type="project" value="UniProtKB-SubCell"/>
</dbReference>
<protein>
    <submittedName>
        <fullName evidence="15">Protease, heat-shock-like protein</fullName>
    </submittedName>
</protein>
<dbReference type="Proteomes" id="UP000045285">
    <property type="component" value="Unassembled WGS sequence"/>
</dbReference>
<evidence type="ECO:0000256" key="7">
    <source>
        <dbReference type="ARBA" id="ARBA00022833"/>
    </source>
</evidence>
<keyword evidence="3 11" id="KW-0645">Protease</keyword>
<dbReference type="AlphaFoldDB" id="A0A090DWI1"/>
<organism evidence="15 16">
    <name type="scientific">Mesorhizobium plurifarium</name>
    <dbReference type="NCBI Taxonomy" id="69974"/>
    <lineage>
        <taxon>Bacteria</taxon>
        <taxon>Pseudomonadati</taxon>
        <taxon>Pseudomonadota</taxon>
        <taxon>Alphaproteobacteria</taxon>
        <taxon>Hyphomicrobiales</taxon>
        <taxon>Phyllobacteriaceae</taxon>
        <taxon>Mesorhizobium</taxon>
    </lineage>
</organism>
<feature type="transmembrane region" description="Helical" evidence="13">
    <location>
        <begin position="46"/>
        <end position="74"/>
    </location>
</feature>
<dbReference type="EMBL" id="CCMZ01000029">
    <property type="protein sequence ID" value="CDX21392.1"/>
    <property type="molecule type" value="Genomic_DNA"/>
</dbReference>
<evidence type="ECO:0000256" key="5">
    <source>
        <dbReference type="ARBA" id="ARBA00022723"/>
    </source>
</evidence>
<evidence type="ECO:0000256" key="8">
    <source>
        <dbReference type="ARBA" id="ARBA00022989"/>
    </source>
</evidence>
<keyword evidence="9 11" id="KW-0482">Metalloprotease</keyword>
<dbReference type="CDD" id="cd07335">
    <property type="entry name" value="M48B_HtpX_like"/>
    <property type="match status" value="1"/>
</dbReference>
<keyword evidence="5" id="KW-0479">Metal-binding</keyword>
<evidence type="ECO:0000256" key="10">
    <source>
        <dbReference type="ARBA" id="ARBA00023136"/>
    </source>
</evidence>
<dbReference type="PANTHER" id="PTHR43221:SF1">
    <property type="entry name" value="PROTEASE HTPX"/>
    <property type="match status" value="1"/>
</dbReference>
<dbReference type="GO" id="GO:0006508">
    <property type="term" value="P:proteolysis"/>
    <property type="evidence" value="ECO:0007669"/>
    <property type="project" value="UniProtKB-KW"/>
</dbReference>
<evidence type="ECO:0000313" key="15">
    <source>
        <dbReference type="EMBL" id="CDX21392.1"/>
    </source>
</evidence>
<evidence type="ECO:0000256" key="6">
    <source>
        <dbReference type="ARBA" id="ARBA00022801"/>
    </source>
</evidence>
<evidence type="ECO:0000256" key="2">
    <source>
        <dbReference type="ARBA" id="ARBA00022475"/>
    </source>
</evidence>
<evidence type="ECO:0000256" key="13">
    <source>
        <dbReference type="SAM" id="Phobius"/>
    </source>
</evidence>
<dbReference type="Pfam" id="PF01435">
    <property type="entry name" value="Peptidase_M48"/>
    <property type="match status" value="1"/>
</dbReference>
<evidence type="ECO:0000313" key="16">
    <source>
        <dbReference type="Proteomes" id="UP000045285"/>
    </source>
</evidence>
<keyword evidence="2" id="KW-1003">Cell membrane</keyword>
<name>A0A090DWI1_MESPL</name>
<comment type="similarity">
    <text evidence="11">Belongs to the peptidase M48 family.</text>
</comment>
<keyword evidence="4 13" id="KW-0812">Transmembrane</keyword>
<dbReference type="GO" id="GO:0046872">
    <property type="term" value="F:metal ion binding"/>
    <property type="evidence" value="ECO:0007669"/>
    <property type="project" value="UniProtKB-KW"/>
</dbReference>
<reference evidence="16" key="1">
    <citation type="submission" date="2014-08" db="EMBL/GenBank/DDBJ databases">
        <authorList>
            <person name="Moulin L."/>
        </authorList>
    </citation>
    <scope>NUCLEOTIDE SEQUENCE [LARGE SCALE GENOMIC DNA]</scope>
</reference>
<evidence type="ECO:0000256" key="3">
    <source>
        <dbReference type="ARBA" id="ARBA00022670"/>
    </source>
</evidence>
<evidence type="ECO:0000256" key="1">
    <source>
        <dbReference type="ARBA" id="ARBA00004651"/>
    </source>
</evidence>
<keyword evidence="6 11" id="KW-0378">Hydrolase</keyword>
<keyword evidence="16" id="KW-1185">Reference proteome</keyword>